<dbReference type="SUPFAM" id="SSF55874">
    <property type="entry name" value="ATPase domain of HSP90 chaperone/DNA topoisomerase II/histidine kinase"/>
    <property type="match status" value="1"/>
</dbReference>
<evidence type="ECO:0000313" key="3">
    <source>
        <dbReference type="EMBL" id="MCQ8773093.1"/>
    </source>
</evidence>
<feature type="domain" description="Histidine kinase/HSP90-like ATPase" evidence="2">
    <location>
        <begin position="14"/>
        <end position="110"/>
    </location>
</feature>
<evidence type="ECO:0000313" key="4">
    <source>
        <dbReference type="Proteomes" id="UP001142374"/>
    </source>
</evidence>
<keyword evidence="3" id="KW-0547">Nucleotide-binding</keyword>
<evidence type="ECO:0000259" key="2">
    <source>
        <dbReference type="Pfam" id="PF13581"/>
    </source>
</evidence>
<proteinExistence type="predicted"/>
<evidence type="ECO:0000256" key="1">
    <source>
        <dbReference type="ARBA" id="ARBA00022527"/>
    </source>
</evidence>
<accession>A0A9X2LKY3</accession>
<dbReference type="Gene3D" id="3.30.565.10">
    <property type="entry name" value="Histidine kinase-like ATPase, C-terminal domain"/>
    <property type="match status" value="1"/>
</dbReference>
<dbReference type="AlphaFoldDB" id="A0A9X2LKY3"/>
<sequence>MRIESRGVAPCRKAIGQARRAVRCTLARWAVEPDIGFDTELVLSELLANALQHATPAGEEIGLSVTEAGGTVLVEVEDGGTGGAAALPSPTCPDDDAQHGRGLLLVESLALWGWRTLDNGHRIVWAMLTPSPASSNGSRA</sequence>
<dbReference type="CDD" id="cd16936">
    <property type="entry name" value="HATPase_RsbW-like"/>
    <property type="match status" value="1"/>
</dbReference>
<comment type="caution">
    <text evidence="3">The sequence shown here is derived from an EMBL/GenBank/DDBJ whole genome shotgun (WGS) entry which is preliminary data.</text>
</comment>
<organism evidence="3 4">
    <name type="scientific">Streptomyces telluris</name>
    <dbReference type="NCBI Taxonomy" id="2720021"/>
    <lineage>
        <taxon>Bacteria</taxon>
        <taxon>Bacillati</taxon>
        <taxon>Actinomycetota</taxon>
        <taxon>Actinomycetes</taxon>
        <taxon>Kitasatosporales</taxon>
        <taxon>Streptomycetaceae</taxon>
        <taxon>Streptomyces</taxon>
    </lineage>
</organism>
<dbReference type="GO" id="GO:0004674">
    <property type="term" value="F:protein serine/threonine kinase activity"/>
    <property type="evidence" value="ECO:0007669"/>
    <property type="project" value="UniProtKB-KW"/>
</dbReference>
<gene>
    <name evidence="3" type="ORF">NQU55_25490</name>
</gene>
<dbReference type="Pfam" id="PF13581">
    <property type="entry name" value="HATPase_c_2"/>
    <property type="match status" value="1"/>
</dbReference>
<dbReference type="InterPro" id="IPR050267">
    <property type="entry name" value="Anti-sigma-factor_SerPK"/>
</dbReference>
<dbReference type="PANTHER" id="PTHR35526">
    <property type="entry name" value="ANTI-SIGMA-F FACTOR RSBW-RELATED"/>
    <property type="match status" value="1"/>
</dbReference>
<keyword evidence="1" id="KW-0418">Kinase</keyword>
<dbReference type="GO" id="GO:0005524">
    <property type="term" value="F:ATP binding"/>
    <property type="evidence" value="ECO:0007669"/>
    <property type="project" value="UniProtKB-KW"/>
</dbReference>
<dbReference type="PANTHER" id="PTHR35526:SF3">
    <property type="entry name" value="ANTI-SIGMA-F FACTOR RSBW"/>
    <property type="match status" value="1"/>
</dbReference>
<keyword evidence="3" id="KW-0067">ATP-binding</keyword>
<dbReference type="EMBL" id="JANIID010000027">
    <property type="protein sequence ID" value="MCQ8773093.1"/>
    <property type="molecule type" value="Genomic_DNA"/>
</dbReference>
<dbReference type="RefSeq" id="WP_168096223.1">
    <property type="nucleotide sequence ID" value="NZ_JAATER010000596.1"/>
</dbReference>
<keyword evidence="4" id="KW-1185">Reference proteome</keyword>
<dbReference type="Proteomes" id="UP001142374">
    <property type="component" value="Unassembled WGS sequence"/>
</dbReference>
<protein>
    <submittedName>
        <fullName evidence="3">ATP-binding protein</fullName>
    </submittedName>
</protein>
<dbReference type="InterPro" id="IPR003594">
    <property type="entry name" value="HATPase_dom"/>
</dbReference>
<keyword evidence="1" id="KW-0808">Transferase</keyword>
<dbReference type="InterPro" id="IPR036890">
    <property type="entry name" value="HATPase_C_sf"/>
</dbReference>
<reference evidence="3" key="1">
    <citation type="submission" date="2022-06" db="EMBL/GenBank/DDBJ databases">
        <title>WGS of actinobacteria.</title>
        <authorList>
            <person name="Thawai C."/>
        </authorList>
    </citation>
    <scope>NUCLEOTIDE SEQUENCE</scope>
    <source>
        <strain evidence="3">AA8</strain>
    </source>
</reference>
<keyword evidence="1" id="KW-0723">Serine/threonine-protein kinase</keyword>
<name>A0A9X2LKY3_9ACTN</name>